<organism evidence="2 3">
    <name type="scientific">Bacillus carboniphilus</name>
    <dbReference type="NCBI Taxonomy" id="86663"/>
    <lineage>
        <taxon>Bacteria</taxon>
        <taxon>Bacillati</taxon>
        <taxon>Bacillota</taxon>
        <taxon>Bacilli</taxon>
        <taxon>Bacillales</taxon>
        <taxon>Bacillaceae</taxon>
        <taxon>Bacillus</taxon>
    </lineage>
</organism>
<gene>
    <name evidence="2" type="ORF">GCM10008967_36210</name>
</gene>
<feature type="transmembrane region" description="Helical" evidence="1">
    <location>
        <begin position="6"/>
        <end position="26"/>
    </location>
</feature>
<sequence>MFAAWLITIFLFVICLYFTIVIINGLKEKDEHELVQLKIQFQNLDQKNELKQVI</sequence>
<evidence type="ECO:0000256" key="1">
    <source>
        <dbReference type="SAM" id="Phobius"/>
    </source>
</evidence>
<name>A0ABP3GD01_9BACI</name>
<keyword evidence="1" id="KW-0812">Transmembrane</keyword>
<keyword evidence="1" id="KW-0472">Membrane</keyword>
<dbReference type="RefSeq" id="WP_343802257.1">
    <property type="nucleotide sequence ID" value="NZ_BAAADJ010000061.1"/>
</dbReference>
<dbReference type="Proteomes" id="UP001500782">
    <property type="component" value="Unassembled WGS sequence"/>
</dbReference>
<keyword evidence="1" id="KW-1133">Transmembrane helix</keyword>
<evidence type="ECO:0000313" key="2">
    <source>
        <dbReference type="EMBL" id="GAA0342548.1"/>
    </source>
</evidence>
<protein>
    <submittedName>
        <fullName evidence="2">Uncharacterized protein</fullName>
    </submittedName>
</protein>
<evidence type="ECO:0000313" key="3">
    <source>
        <dbReference type="Proteomes" id="UP001500782"/>
    </source>
</evidence>
<keyword evidence="3" id="KW-1185">Reference proteome</keyword>
<proteinExistence type="predicted"/>
<dbReference type="EMBL" id="BAAADJ010000061">
    <property type="protein sequence ID" value="GAA0342548.1"/>
    <property type="molecule type" value="Genomic_DNA"/>
</dbReference>
<accession>A0ABP3GD01</accession>
<reference evidence="3" key="1">
    <citation type="journal article" date="2019" name="Int. J. Syst. Evol. Microbiol.">
        <title>The Global Catalogue of Microorganisms (GCM) 10K type strain sequencing project: providing services to taxonomists for standard genome sequencing and annotation.</title>
        <authorList>
            <consortium name="The Broad Institute Genomics Platform"/>
            <consortium name="The Broad Institute Genome Sequencing Center for Infectious Disease"/>
            <person name="Wu L."/>
            <person name="Ma J."/>
        </authorList>
    </citation>
    <scope>NUCLEOTIDE SEQUENCE [LARGE SCALE GENOMIC DNA]</scope>
    <source>
        <strain evidence="3">JCM 9731</strain>
    </source>
</reference>
<comment type="caution">
    <text evidence="2">The sequence shown here is derived from an EMBL/GenBank/DDBJ whole genome shotgun (WGS) entry which is preliminary data.</text>
</comment>